<dbReference type="Proteomes" id="UP000095228">
    <property type="component" value="Chromosome"/>
</dbReference>
<comment type="subcellular location">
    <subcellularLocation>
        <location evidence="1">Membrane</location>
        <topology evidence="1">Multi-pass membrane protein</topology>
    </subcellularLocation>
</comment>
<dbReference type="RefSeq" id="WP_069961423.1">
    <property type="nucleotide sequence ID" value="NZ_CP016094.1"/>
</dbReference>
<dbReference type="PATRIC" id="fig|1838286.3.peg.1205"/>
<dbReference type="STRING" id="1838286.Verru16b_01197"/>
<evidence type="ECO:0000256" key="2">
    <source>
        <dbReference type="ARBA" id="ARBA00022692"/>
    </source>
</evidence>
<evidence type="ECO:0000313" key="6">
    <source>
        <dbReference type="EMBL" id="AOS44136.1"/>
    </source>
</evidence>
<organism evidence="6 7">
    <name type="scientific">Lacunisphaera limnophila</name>
    <dbReference type="NCBI Taxonomy" id="1838286"/>
    <lineage>
        <taxon>Bacteria</taxon>
        <taxon>Pseudomonadati</taxon>
        <taxon>Verrucomicrobiota</taxon>
        <taxon>Opitutia</taxon>
        <taxon>Opitutales</taxon>
        <taxon>Opitutaceae</taxon>
        <taxon>Lacunisphaera</taxon>
    </lineage>
</organism>
<dbReference type="GO" id="GO:0016020">
    <property type="term" value="C:membrane"/>
    <property type="evidence" value="ECO:0007669"/>
    <property type="project" value="UniProtKB-SubCell"/>
</dbReference>
<evidence type="ECO:0000256" key="3">
    <source>
        <dbReference type="ARBA" id="ARBA00022989"/>
    </source>
</evidence>
<dbReference type="OrthoDB" id="9778756at2"/>
<dbReference type="InterPro" id="IPR035952">
    <property type="entry name" value="Rhomboid-like_sf"/>
</dbReference>
<accession>A0A1D8ATG5</accession>
<keyword evidence="2 5" id="KW-0812">Transmembrane</keyword>
<sequence>MGFLNRLERALGRYAIPNISLYLVIGQVFFWSVSFLGFFDLERIALLPWAVAQGEVWRVFSFLLLPPAAHPVFIAFAWYMFYMMGSALEGHWGVFRYNLFLFIGWIMTLGVAFLFPGNYATNVFLAGSVFLAFAFLNPDFEILIFFILPVKIKWLALIAWIGYGFALVTGTWPVRLGVLASISNFLLFFSGEILQRGKTGRRRMEYQAKQAAARENDEPRHTCVVCGKTDRTHPQEDFRYSDDDKCYCAEHRPGAGKPA</sequence>
<feature type="transmembrane region" description="Helical" evidence="5">
    <location>
        <begin position="119"/>
        <end position="136"/>
    </location>
</feature>
<feature type="transmembrane region" description="Helical" evidence="5">
    <location>
        <begin position="143"/>
        <end position="166"/>
    </location>
</feature>
<gene>
    <name evidence="6" type="ORF">Verru16b_01197</name>
</gene>
<name>A0A1D8ATG5_9BACT</name>
<evidence type="ECO:0000256" key="4">
    <source>
        <dbReference type="ARBA" id="ARBA00023136"/>
    </source>
</evidence>
<dbReference type="SUPFAM" id="SSF144091">
    <property type="entry name" value="Rhomboid-like"/>
    <property type="match status" value="1"/>
</dbReference>
<protein>
    <recommendedName>
        <fullName evidence="8">Peptidase S54 rhomboid domain-containing protein</fullName>
    </recommendedName>
</protein>
<feature type="transmembrane region" description="Helical" evidence="5">
    <location>
        <begin position="94"/>
        <end position="113"/>
    </location>
</feature>
<feature type="transmembrane region" description="Helical" evidence="5">
    <location>
        <begin position="21"/>
        <end position="39"/>
    </location>
</feature>
<dbReference type="EMBL" id="CP016094">
    <property type="protein sequence ID" value="AOS44136.1"/>
    <property type="molecule type" value="Genomic_DNA"/>
</dbReference>
<keyword evidence="3 5" id="KW-1133">Transmembrane helix</keyword>
<feature type="transmembrane region" description="Helical" evidence="5">
    <location>
        <begin position="59"/>
        <end position="82"/>
    </location>
</feature>
<evidence type="ECO:0000313" key="7">
    <source>
        <dbReference type="Proteomes" id="UP000095228"/>
    </source>
</evidence>
<dbReference type="KEGG" id="obg:Verru16b_01197"/>
<keyword evidence="4 5" id="KW-0472">Membrane</keyword>
<keyword evidence="7" id="KW-1185">Reference proteome</keyword>
<evidence type="ECO:0000256" key="1">
    <source>
        <dbReference type="ARBA" id="ARBA00004141"/>
    </source>
</evidence>
<dbReference type="AlphaFoldDB" id="A0A1D8ATG5"/>
<evidence type="ECO:0000256" key="5">
    <source>
        <dbReference type="SAM" id="Phobius"/>
    </source>
</evidence>
<proteinExistence type="predicted"/>
<feature type="transmembrane region" description="Helical" evidence="5">
    <location>
        <begin position="172"/>
        <end position="194"/>
    </location>
</feature>
<evidence type="ECO:0008006" key="8">
    <source>
        <dbReference type="Google" id="ProtNLM"/>
    </source>
</evidence>
<reference evidence="6 7" key="1">
    <citation type="submission" date="2016-06" db="EMBL/GenBank/DDBJ databases">
        <title>Three novel species with peptidoglycan cell walls form the new genus Lacunisphaera gen. nov. in the family Opitutaceae of the verrucomicrobial subdivision 4.</title>
        <authorList>
            <person name="Rast P."/>
            <person name="Gloeckner I."/>
            <person name="Jogler M."/>
            <person name="Boedeker C."/>
            <person name="Jeske O."/>
            <person name="Wiegand S."/>
            <person name="Reinhardt R."/>
            <person name="Schumann P."/>
            <person name="Rohde M."/>
            <person name="Spring S."/>
            <person name="Gloeckner F.O."/>
            <person name="Jogler C."/>
        </authorList>
    </citation>
    <scope>NUCLEOTIDE SEQUENCE [LARGE SCALE GENOMIC DNA]</scope>
    <source>
        <strain evidence="6 7">IG16b</strain>
    </source>
</reference>